<dbReference type="eggNOG" id="KOG0519">
    <property type="taxonomic scope" value="Eukaryota"/>
</dbReference>
<reference evidence="4 5" key="1">
    <citation type="journal article" date="2013" name="Nat. Genet.">
        <title>The high-quality draft genome of peach (Prunus persica) identifies unique patterns of genetic diversity, domestication and genome evolution.</title>
        <authorList>
            <consortium name="International Peach Genome Initiative"/>
            <person name="Verde I."/>
            <person name="Abbott A.G."/>
            <person name="Scalabrin S."/>
            <person name="Jung S."/>
            <person name="Shu S."/>
            <person name="Marroni F."/>
            <person name="Zhebentyayeva T."/>
            <person name="Dettori M.T."/>
            <person name="Grimwood J."/>
            <person name="Cattonaro F."/>
            <person name="Zuccolo A."/>
            <person name="Rossini L."/>
            <person name="Jenkins J."/>
            <person name="Vendramin E."/>
            <person name="Meisel L.A."/>
            <person name="Decroocq V."/>
            <person name="Sosinski B."/>
            <person name="Prochnik S."/>
            <person name="Mitros T."/>
            <person name="Policriti A."/>
            <person name="Cipriani G."/>
            <person name="Dondini L."/>
            <person name="Ficklin S."/>
            <person name="Goodstein D.M."/>
            <person name="Xuan P."/>
            <person name="Del Fabbro C."/>
            <person name="Aramini V."/>
            <person name="Copetti D."/>
            <person name="Gonzalez S."/>
            <person name="Horner D.S."/>
            <person name="Falchi R."/>
            <person name="Lucas S."/>
            <person name="Mica E."/>
            <person name="Maldonado J."/>
            <person name="Lazzari B."/>
            <person name="Bielenberg D."/>
            <person name="Pirona R."/>
            <person name="Miculan M."/>
            <person name="Barakat A."/>
            <person name="Testolin R."/>
            <person name="Stella A."/>
            <person name="Tartarini S."/>
            <person name="Tonutti P."/>
            <person name="Arus P."/>
            <person name="Orellana A."/>
            <person name="Wells C."/>
            <person name="Main D."/>
            <person name="Vizzotto G."/>
            <person name="Silva H."/>
            <person name="Salamini F."/>
            <person name="Schmutz J."/>
            <person name="Morgante M."/>
            <person name="Rokhsar D.S."/>
        </authorList>
    </citation>
    <scope>NUCLEOTIDE SEQUENCE [LARGE SCALE GENOMIC DNA]</scope>
    <source>
        <strain evidence="5">cv. Nemared</strain>
    </source>
</reference>
<dbReference type="Gene3D" id="3.40.50.2300">
    <property type="match status" value="1"/>
</dbReference>
<dbReference type="OMA" id="CENGRQA"/>
<dbReference type="HOGENOM" id="CLU_000445_104_16_1"/>
<evidence type="ECO:0000256" key="3">
    <source>
        <dbReference type="ARBA" id="ARBA00022553"/>
    </source>
</evidence>
<dbReference type="Gramene" id="ONH94122">
    <property type="protein sequence ID" value="ONH94122"/>
    <property type="gene ID" value="PRUPE_8G271500"/>
</dbReference>
<dbReference type="CDD" id="cd17546">
    <property type="entry name" value="REC_hyHK_CKI1_RcsC-like"/>
    <property type="match status" value="1"/>
</dbReference>
<keyword evidence="5" id="KW-1185">Reference proteome</keyword>
<comment type="catalytic activity">
    <reaction evidence="1">
        <text>ATP + protein L-histidine = ADP + protein N-phospho-L-histidine.</text>
        <dbReference type="EC" id="2.7.13.3"/>
    </reaction>
</comment>
<dbReference type="Pfam" id="PF00072">
    <property type="entry name" value="Response_reg"/>
    <property type="match status" value="1"/>
</dbReference>
<dbReference type="Gene3D" id="3.30.565.10">
    <property type="entry name" value="Histidine kinase-like ATPase, C-terminal domain"/>
    <property type="match status" value="1"/>
</dbReference>
<dbReference type="GO" id="GO:0000160">
    <property type="term" value="P:phosphorelay signal transduction system"/>
    <property type="evidence" value="ECO:0007669"/>
    <property type="project" value="InterPro"/>
</dbReference>
<dbReference type="SUPFAM" id="SSF52172">
    <property type="entry name" value="CheY-like"/>
    <property type="match status" value="1"/>
</dbReference>
<dbReference type="InterPro" id="IPR036890">
    <property type="entry name" value="HATPase_C_sf"/>
</dbReference>
<dbReference type="InterPro" id="IPR011006">
    <property type="entry name" value="CheY-like_superfamily"/>
</dbReference>
<dbReference type="AlphaFoldDB" id="M5VNQ9"/>
<proteinExistence type="predicted"/>
<evidence type="ECO:0000313" key="5">
    <source>
        <dbReference type="Proteomes" id="UP000006882"/>
    </source>
</evidence>
<evidence type="ECO:0000256" key="1">
    <source>
        <dbReference type="ARBA" id="ARBA00000085"/>
    </source>
</evidence>
<dbReference type="Pfam" id="PF02518">
    <property type="entry name" value="HATPase_c"/>
    <property type="match status" value="1"/>
</dbReference>
<dbReference type="InterPro" id="IPR050956">
    <property type="entry name" value="2C_system_His_kinase"/>
</dbReference>
<dbReference type="InterPro" id="IPR001789">
    <property type="entry name" value="Sig_transdc_resp-reg_receiver"/>
</dbReference>
<keyword evidence="3" id="KW-0597">Phosphoprotein</keyword>
<dbReference type="SMART" id="SM00387">
    <property type="entry name" value="HATPase_c"/>
    <property type="match status" value="1"/>
</dbReference>
<accession>M5VNQ9</accession>
<organism evidence="4 5">
    <name type="scientific">Prunus persica</name>
    <name type="common">Peach</name>
    <name type="synonym">Amygdalus persica</name>
    <dbReference type="NCBI Taxonomy" id="3760"/>
    <lineage>
        <taxon>Eukaryota</taxon>
        <taxon>Viridiplantae</taxon>
        <taxon>Streptophyta</taxon>
        <taxon>Embryophyta</taxon>
        <taxon>Tracheophyta</taxon>
        <taxon>Spermatophyta</taxon>
        <taxon>Magnoliopsida</taxon>
        <taxon>eudicotyledons</taxon>
        <taxon>Gunneridae</taxon>
        <taxon>Pentapetalae</taxon>
        <taxon>rosids</taxon>
        <taxon>fabids</taxon>
        <taxon>Rosales</taxon>
        <taxon>Rosaceae</taxon>
        <taxon>Amygdaloideae</taxon>
        <taxon>Amygdaleae</taxon>
        <taxon>Prunus</taxon>
    </lineage>
</organism>
<dbReference type="InterPro" id="IPR005467">
    <property type="entry name" value="His_kinase_dom"/>
</dbReference>
<dbReference type="GO" id="GO:0004673">
    <property type="term" value="F:protein histidine kinase activity"/>
    <property type="evidence" value="ECO:0007669"/>
    <property type="project" value="UniProtKB-EC"/>
</dbReference>
<dbReference type="PANTHER" id="PTHR43719:SF75">
    <property type="entry name" value="HISTIDINE KINASE CKI1"/>
    <property type="match status" value="1"/>
</dbReference>
<dbReference type="EC" id="2.7.13.3" evidence="2"/>
<dbReference type="Proteomes" id="UP000006882">
    <property type="component" value="Chromosome G8"/>
</dbReference>
<gene>
    <name evidence="4" type="ORF">PRUPE_8G271500</name>
</gene>
<evidence type="ECO:0000313" key="4">
    <source>
        <dbReference type="EMBL" id="ONH94122.1"/>
    </source>
</evidence>
<dbReference type="EMBL" id="CM007658">
    <property type="protein sequence ID" value="ONH94122.1"/>
    <property type="molecule type" value="Genomic_DNA"/>
</dbReference>
<name>M5VNQ9_PRUPE</name>
<dbReference type="PROSITE" id="PS50109">
    <property type="entry name" value="HIS_KIN"/>
    <property type="match status" value="1"/>
</dbReference>
<evidence type="ECO:0000256" key="2">
    <source>
        <dbReference type="ARBA" id="ARBA00012438"/>
    </source>
</evidence>
<protein>
    <recommendedName>
        <fullName evidence="2">histidine kinase</fullName>
        <ecNumber evidence="2">2.7.13.3</ecNumber>
    </recommendedName>
</protein>
<dbReference type="STRING" id="3760.M5VNQ9"/>
<dbReference type="PROSITE" id="PS50110">
    <property type="entry name" value="RESPONSE_REGULATORY"/>
    <property type="match status" value="1"/>
</dbReference>
<dbReference type="PANTHER" id="PTHR43719">
    <property type="entry name" value="TWO-COMPONENT HISTIDINE KINASE"/>
    <property type="match status" value="1"/>
</dbReference>
<dbReference type="SUPFAM" id="SSF55874">
    <property type="entry name" value="ATPase domain of HSP90 chaperone/DNA topoisomerase II/histidine kinase"/>
    <property type="match status" value="1"/>
</dbReference>
<sequence length="503" mass="56388">MAFPQSLLTGLVHKNCKVALILLIVMIIIMVVFIFSYIFLMLSAGRREMHLCVTLIKQMEATSRERLIEISYDEVAPSSELETNLRQMDSCTRDLLGILNSILDTNVVDLYHPVGVRKSIDVALGPYDGSVIKFSRVKGDMGRLKQILCNLISNAVKFTSEGHVAVHAWVENPSFKNSIVASDRNIGVMRQLLCFFNKNMKAKADRETMNVVQNGSNYLEFVFEVDDTGKGIPKEKQISVFENYVQVKETALGEGGTSLGLGIVVRLMHGEIRIVDKEIGERGTCFRFNVLLAVSTASTRTPSTSGLSIHAPSPRLNIRIPSPRIEGSGSFVVLLIKNKERGRISQKFFENLEIKKTNLRGTSVFALLVIDATAGPFKMSLTRNRGDIFYQDDVVKHKARHGSRLYEVVRLLPEFRLGATVELCENGRQALDLVRNALVNQGKHGCNYIQMDCEMPEMDGFEATMQIRKEEEPYNVHIPIIPLTGHAPGEERKKRIEARMTTI</sequence>
<dbReference type="InterPro" id="IPR003594">
    <property type="entry name" value="HATPase_dom"/>
</dbReference>